<dbReference type="Pfam" id="PF01674">
    <property type="entry name" value="Lipase_2"/>
    <property type="match status" value="1"/>
</dbReference>
<dbReference type="InterPro" id="IPR002918">
    <property type="entry name" value="Lipase_EstA/Esterase_EstB"/>
</dbReference>
<evidence type="ECO:0000313" key="3">
    <source>
        <dbReference type="Proteomes" id="UP001501842"/>
    </source>
</evidence>
<comment type="caution">
    <text evidence="2">The sequence shown here is derived from an EMBL/GenBank/DDBJ whole genome shotgun (WGS) entry which is preliminary data.</text>
</comment>
<evidence type="ECO:0000256" key="1">
    <source>
        <dbReference type="SAM" id="SignalP"/>
    </source>
</evidence>
<dbReference type="PANTHER" id="PTHR32015">
    <property type="entry name" value="FASTING INDUCED LIPASE"/>
    <property type="match status" value="1"/>
</dbReference>
<dbReference type="RefSeq" id="WP_344453847.1">
    <property type="nucleotide sequence ID" value="NZ_BAAATZ010000025.1"/>
</dbReference>
<dbReference type="PANTHER" id="PTHR32015:SF1">
    <property type="entry name" value="LIPASE"/>
    <property type="match status" value="1"/>
</dbReference>
<evidence type="ECO:0000313" key="2">
    <source>
        <dbReference type="EMBL" id="GAA2733186.1"/>
    </source>
</evidence>
<organism evidence="2 3">
    <name type="scientific">Actinocorallia aurantiaca</name>
    <dbReference type="NCBI Taxonomy" id="46204"/>
    <lineage>
        <taxon>Bacteria</taxon>
        <taxon>Bacillati</taxon>
        <taxon>Actinomycetota</taxon>
        <taxon>Actinomycetes</taxon>
        <taxon>Streptosporangiales</taxon>
        <taxon>Thermomonosporaceae</taxon>
        <taxon>Actinocorallia</taxon>
    </lineage>
</organism>
<keyword evidence="2" id="KW-0378">Hydrolase</keyword>
<reference evidence="2 3" key="1">
    <citation type="journal article" date="2019" name="Int. J. Syst. Evol. Microbiol.">
        <title>The Global Catalogue of Microorganisms (GCM) 10K type strain sequencing project: providing services to taxonomists for standard genome sequencing and annotation.</title>
        <authorList>
            <consortium name="The Broad Institute Genomics Platform"/>
            <consortium name="The Broad Institute Genome Sequencing Center for Infectious Disease"/>
            <person name="Wu L."/>
            <person name="Ma J."/>
        </authorList>
    </citation>
    <scope>NUCLEOTIDE SEQUENCE [LARGE SCALE GENOMIC DNA]</scope>
    <source>
        <strain evidence="2 3">JCM 8201</strain>
    </source>
</reference>
<keyword evidence="1" id="KW-0732">Signal</keyword>
<name>A0ABN3UHV8_9ACTN</name>
<keyword evidence="3" id="KW-1185">Reference proteome</keyword>
<proteinExistence type="predicted"/>
<accession>A0ABN3UHV8</accession>
<dbReference type="Proteomes" id="UP001501842">
    <property type="component" value="Unassembled WGS sequence"/>
</dbReference>
<dbReference type="GO" id="GO:0016787">
    <property type="term" value="F:hydrolase activity"/>
    <property type="evidence" value="ECO:0007669"/>
    <property type="project" value="UniProtKB-KW"/>
</dbReference>
<protein>
    <submittedName>
        <fullName evidence="2">Alpha/beta fold hydrolase</fullName>
    </submittedName>
</protein>
<dbReference type="SUPFAM" id="SSF53474">
    <property type="entry name" value="alpha/beta-Hydrolases"/>
    <property type="match status" value="1"/>
</dbReference>
<feature type="signal peptide" evidence="1">
    <location>
        <begin position="1"/>
        <end position="28"/>
    </location>
</feature>
<gene>
    <name evidence="2" type="ORF">GCM10010439_52590</name>
</gene>
<dbReference type="Gene3D" id="3.40.50.1820">
    <property type="entry name" value="alpha/beta hydrolase"/>
    <property type="match status" value="1"/>
</dbReference>
<dbReference type="EMBL" id="BAAATZ010000025">
    <property type="protein sequence ID" value="GAA2733186.1"/>
    <property type="molecule type" value="Genomic_DNA"/>
</dbReference>
<feature type="chain" id="PRO_5046688680" evidence="1">
    <location>
        <begin position="29"/>
        <end position="289"/>
    </location>
</feature>
<dbReference type="InterPro" id="IPR029058">
    <property type="entry name" value="AB_hydrolase_fold"/>
</dbReference>
<sequence length="289" mass="30836">MRAAVNVLLTLVTAAALGGAAFTGTAHATPSKAELIAAAKKYEAPGVRGANDWNCKPSPQRPRPLVLVHGTVGIGWANWIYLSQALASQGYCVFALEYGHRPGNPFPGMAHIEQSAPQLATFVDGVLAATGTEKVDLVGHSQGGMMPRYYIRFLGGAAKVNDMVGIAPSNHGTWHGTWFPEIGFQICNACIDQTPGSALLTKLNADREVEPGVDYTTIVTRYDEFVVPWQGQQLSGPAHQLTNVVLQDACPSHFSEHALIVASDLTVQWVDHALTREGPADPAFKPNCG</sequence>